<evidence type="ECO:0000313" key="2">
    <source>
        <dbReference type="EMBL" id="MCM5682462.1"/>
    </source>
</evidence>
<evidence type="ECO:0000256" key="1">
    <source>
        <dbReference type="SAM" id="MobiDB-lite"/>
    </source>
</evidence>
<dbReference type="RefSeq" id="WP_251780940.1">
    <property type="nucleotide sequence ID" value="NZ_JAMKFE010000019.1"/>
</dbReference>
<organism evidence="2 3">
    <name type="scientific">Caldimonas mangrovi</name>
    <dbReference type="NCBI Taxonomy" id="2944811"/>
    <lineage>
        <taxon>Bacteria</taxon>
        <taxon>Pseudomonadati</taxon>
        <taxon>Pseudomonadota</taxon>
        <taxon>Betaproteobacteria</taxon>
        <taxon>Burkholderiales</taxon>
        <taxon>Sphaerotilaceae</taxon>
        <taxon>Caldimonas</taxon>
    </lineage>
</organism>
<accession>A0ABT0YUN8</accession>
<feature type="region of interest" description="Disordered" evidence="1">
    <location>
        <begin position="30"/>
        <end position="61"/>
    </location>
</feature>
<dbReference type="Proteomes" id="UP001165541">
    <property type="component" value="Unassembled WGS sequence"/>
</dbReference>
<proteinExistence type="predicted"/>
<dbReference type="EMBL" id="JAMKFE010000019">
    <property type="protein sequence ID" value="MCM5682462.1"/>
    <property type="molecule type" value="Genomic_DNA"/>
</dbReference>
<feature type="compositionally biased region" description="Basic and acidic residues" evidence="1">
    <location>
        <begin position="31"/>
        <end position="61"/>
    </location>
</feature>
<keyword evidence="3" id="KW-1185">Reference proteome</keyword>
<sequence>MPTPETPRRFIARVEQNAHAEAVEEFYAEDSTLRENQSEPRVGRELHIANERKATTHDDAH</sequence>
<evidence type="ECO:0000313" key="3">
    <source>
        <dbReference type="Proteomes" id="UP001165541"/>
    </source>
</evidence>
<name>A0ABT0YUN8_9BURK</name>
<reference evidence="2" key="1">
    <citation type="submission" date="2022-05" db="EMBL/GenBank/DDBJ databases">
        <title>Schlegelella sp. nov., isolated from mangrove soil.</title>
        <authorList>
            <person name="Liu Y."/>
            <person name="Ge X."/>
            <person name="Liu W."/>
        </authorList>
    </citation>
    <scope>NUCLEOTIDE SEQUENCE</scope>
    <source>
        <strain evidence="2">S2-27</strain>
    </source>
</reference>
<comment type="caution">
    <text evidence="2">The sequence shown here is derived from an EMBL/GenBank/DDBJ whole genome shotgun (WGS) entry which is preliminary data.</text>
</comment>
<protein>
    <submittedName>
        <fullName evidence="2">Uncharacterized protein</fullName>
    </submittedName>
</protein>
<gene>
    <name evidence="2" type="ORF">M8A51_23280</name>
</gene>